<protein>
    <submittedName>
        <fullName evidence="1">Uncharacterized protein</fullName>
    </submittedName>
</protein>
<feature type="non-terminal residue" evidence="1">
    <location>
        <position position="1"/>
    </location>
</feature>
<sequence length="117" mass="12626">SWQDALDFVAGLGISGFKNGLTTLQAANLLAFAGIVKPPQPLVILSWVFSHKDLGVFHGLQRLGFKVNGIASVAAAFNIVHSHLKNHLSESDKANLGCSQGLLTIFVEHLLCKIVHW</sequence>
<evidence type="ECO:0000313" key="2">
    <source>
        <dbReference type="Proteomes" id="UP000807025"/>
    </source>
</evidence>
<comment type="caution">
    <text evidence="1">The sequence shown here is derived from an EMBL/GenBank/DDBJ whole genome shotgun (WGS) entry which is preliminary data.</text>
</comment>
<reference evidence="1" key="1">
    <citation type="submission" date="2020-11" db="EMBL/GenBank/DDBJ databases">
        <authorList>
            <consortium name="DOE Joint Genome Institute"/>
            <person name="Ahrendt S."/>
            <person name="Riley R."/>
            <person name="Andreopoulos W."/>
            <person name="Labutti K."/>
            <person name="Pangilinan J."/>
            <person name="Ruiz-Duenas F.J."/>
            <person name="Barrasa J.M."/>
            <person name="Sanchez-Garcia M."/>
            <person name="Camarero S."/>
            <person name="Miyauchi S."/>
            <person name="Serrano A."/>
            <person name="Linde D."/>
            <person name="Babiker R."/>
            <person name="Drula E."/>
            <person name="Ayuso-Fernandez I."/>
            <person name="Pacheco R."/>
            <person name="Padilla G."/>
            <person name="Ferreira P."/>
            <person name="Barriuso J."/>
            <person name="Kellner H."/>
            <person name="Castanera R."/>
            <person name="Alfaro M."/>
            <person name="Ramirez L."/>
            <person name="Pisabarro A.G."/>
            <person name="Kuo A."/>
            <person name="Tritt A."/>
            <person name="Lipzen A."/>
            <person name="He G."/>
            <person name="Yan M."/>
            <person name="Ng V."/>
            <person name="Cullen D."/>
            <person name="Martin F."/>
            <person name="Rosso M.-N."/>
            <person name="Henrissat B."/>
            <person name="Hibbett D."/>
            <person name="Martinez A.T."/>
            <person name="Grigoriev I.V."/>
        </authorList>
    </citation>
    <scope>NUCLEOTIDE SEQUENCE</scope>
    <source>
        <strain evidence="1">ATCC 90797</strain>
    </source>
</reference>
<gene>
    <name evidence="1" type="ORF">BDN71DRAFT_1372189</name>
</gene>
<proteinExistence type="predicted"/>
<keyword evidence="2" id="KW-1185">Reference proteome</keyword>
<name>A0A9P5ZJZ0_PLEER</name>
<dbReference type="AlphaFoldDB" id="A0A9P5ZJZ0"/>
<evidence type="ECO:0000313" key="1">
    <source>
        <dbReference type="EMBL" id="KAF9488777.1"/>
    </source>
</evidence>
<dbReference type="EMBL" id="MU154697">
    <property type="protein sequence ID" value="KAF9488777.1"/>
    <property type="molecule type" value="Genomic_DNA"/>
</dbReference>
<organism evidence="1 2">
    <name type="scientific">Pleurotus eryngii</name>
    <name type="common">Boletus of the steppes</name>
    <dbReference type="NCBI Taxonomy" id="5323"/>
    <lineage>
        <taxon>Eukaryota</taxon>
        <taxon>Fungi</taxon>
        <taxon>Dikarya</taxon>
        <taxon>Basidiomycota</taxon>
        <taxon>Agaricomycotina</taxon>
        <taxon>Agaricomycetes</taxon>
        <taxon>Agaricomycetidae</taxon>
        <taxon>Agaricales</taxon>
        <taxon>Pleurotineae</taxon>
        <taxon>Pleurotaceae</taxon>
        <taxon>Pleurotus</taxon>
    </lineage>
</organism>
<feature type="non-terminal residue" evidence="1">
    <location>
        <position position="117"/>
    </location>
</feature>
<accession>A0A9P5ZJZ0</accession>
<dbReference type="Proteomes" id="UP000807025">
    <property type="component" value="Unassembled WGS sequence"/>
</dbReference>
<dbReference type="OrthoDB" id="3064439at2759"/>